<dbReference type="RefSeq" id="WP_135277020.1">
    <property type="nucleotide sequence ID" value="NZ_PQVH01000008.1"/>
</dbReference>
<feature type="binding site" evidence="5 7">
    <location>
        <position position="129"/>
    </location>
    <ligand>
        <name>substrate</name>
    </ligand>
</feature>
<organism evidence="9 10">
    <name type="scientific">Methylotenera oryzisoli</name>
    <dbReference type="NCBI Taxonomy" id="2080758"/>
    <lineage>
        <taxon>Bacteria</taxon>
        <taxon>Pseudomonadati</taxon>
        <taxon>Pseudomonadota</taxon>
        <taxon>Betaproteobacteria</taxon>
        <taxon>Nitrosomonadales</taxon>
        <taxon>Methylophilaceae</taxon>
        <taxon>Methylotenera</taxon>
    </lineage>
</organism>
<dbReference type="SMART" id="SM01005">
    <property type="entry name" value="Ala_racemase_C"/>
    <property type="match status" value="1"/>
</dbReference>
<evidence type="ECO:0000256" key="4">
    <source>
        <dbReference type="ARBA" id="ARBA00023235"/>
    </source>
</evidence>
<dbReference type="SUPFAM" id="SSF51419">
    <property type="entry name" value="PLP-binding barrel"/>
    <property type="match status" value="1"/>
</dbReference>
<comment type="cofactor">
    <cofactor evidence="2 5 6">
        <name>pyridoxal 5'-phosphate</name>
        <dbReference type="ChEBI" id="CHEBI:597326"/>
    </cofactor>
</comment>
<evidence type="ECO:0000313" key="9">
    <source>
        <dbReference type="EMBL" id="TFW71474.1"/>
    </source>
</evidence>
<dbReference type="Gene3D" id="2.40.37.10">
    <property type="entry name" value="Lyase, Ornithine Decarboxylase, Chain A, domain 1"/>
    <property type="match status" value="1"/>
</dbReference>
<comment type="similarity">
    <text evidence="5">Belongs to the alanine racemase family.</text>
</comment>
<dbReference type="Gene3D" id="3.20.20.10">
    <property type="entry name" value="Alanine racemase"/>
    <property type="match status" value="1"/>
</dbReference>
<evidence type="ECO:0000256" key="6">
    <source>
        <dbReference type="PIRSR" id="PIRSR600821-50"/>
    </source>
</evidence>
<dbReference type="FunFam" id="3.20.20.10:FF:000002">
    <property type="entry name" value="Alanine racemase"/>
    <property type="match status" value="1"/>
</dbReference>
<dbReference type="PRINTS" id="PR00992">
    <property type="entry name" value="ALARACEMASE"/>
</dbReference>
<keyword evidence="10" id="KW-1185">Reference proteome</keyword>
<dbReference type="InterPro" id="IPR001608">
    <property type="entry name" value="Ala_racemase_N"/>
</dbReference>
<dbReference type="Pfam" id="PF01168">
    <property type="entry name" value="Ala_racemase_N"/>
    <property type="match status" value="1"/>
</dbReference>
<dbReference type="InterPro" id="IPR009006">
    <property type="entry name" value="Ala_racemase/Decarboxylase_C"/>
</dbReference>
<keyword evidence="4 5" id="KW-0413">Isomerase</keyword>
<feature type="active site" description="Proton acceptor; specific for D-alanine" evidence="5">
    <location>
        <position position="34"/>
    </location>
</feature>
<dbReference type="Pfam" id="PF00842">
    <property type="entry name" value="Ala_racemase_C"/>
    <property type="match status" value="1"/>
</dbReference>
<feature type="binding site" evidence="5 7">
    <location>
        <position position="305"/>
    </location>
    <ligand>
        <name>substrate</name>
    </ligand>
</feature>
<dbReference type="SUPFAM" id="SSF50621">
    <property type="entry name" value="Alanine racemase C-terminal domain-like"/>
    <property type="match status" value="1"/>
</dbReference>
<dbReference type="InterPro" id="IPR029066">
    <property type="entry name" value="PLP-binding_barrel"/>
</dbReference>
<comment type="caution">
    <text evidence="9">The sequence shown here is derived from an EMBL/GenBank/DDBJ whole genome shotgun (WGS) entry which is preliminary data.</text>
</comment>
<comment type="pathway">
    <text evidence="5">Amino-acid biosynthesis; D-alanine biosynthesis; D-alanine from L-alanine: step 1/1.</text>
</comment>
<evidence type="ECO:0000256" key="3">
    <source>
        <dbReference type="ARBA" id="ARBA00022898"/>
    </source>
</evidence>
<evidence type="ECO:0000256" key="7">
    <source>
        <dbReference type="PIRSR" id="PIRSR600821-52"/>
    </source>
</evidence>
<dbReference type="UniPathway" id="UPA00042">
    <property type="reaction ID" value="UER00497"/>
</dbReference>
<dbReference type="OrthoDB" id="9813814at2"/>
<reference evidence="9 10" key="1">
    <citation type="submission" date="2018-02" db="EMBL/GenBank/DDBJ databases">
        <title>A novel lanthanide dependent methylotroph, Methylotenera sp. La3113.</title>
        <authorList>
            <person name="Lv H."/>
            <person name="Tani A."/>
        </authorList>
    </citation>
    <scope>NUCLEOTIDE SEQUENCE [LARGE SCALE GENOMIC DNA]</scope>
    <source>
        <strain evidence="9 10">La3113</strain>
    </source>
</reference>
<dbReference type="GO" id="GO:0005829">
    <property type="term" value="C:cytosol"/>
    <property type="evidence" value="ECO:0007669"/>
    <property type="project" value="TreeGrafter"/>
</dbReference>
<accession>A0A4Y9VR93</accession>
<sequence>MRPILATVSLNALRHNLAAVRKFAPHSKTMAVVKANGYGHGLINVAHGLSAADGFAVLGINEAIDLRDAGFQQTILLLEGVFCAQELNLASNLGLNVVIHSQQQLEMLESAILVKPMHVHLKMNSGMNRLGFQPEAFIHAQERLRACKNVADITLMTHFATADDEAGIDKPLKLFRTITQGLNLPVSLANSATILRHPDAHADWVRPGIMLYGASPVGDAAATAYGLMPVMQFTSEIIGVQEVNVGETVGYGNRFTATQPTRVGIVACGYADGYPRHAGLVSSYQGGAPIAVAGKLTTTLGRVSMDMLFCDLTNIPEAEIGSSVELWGNQVPVDAVAAASDTVGYELLCAVAPRVPMKVID</sequence>
<dbReference type="InterPro" id="IPR011079">
    <property type="entry name" value="Ala_racemase_C"/>
</dbReference>
<comment type="function">
    <text evidence="5">Catalyzes the interconversion of L-alanine and D-alanine. May also act on other amino acids.</text>
</comment>
<dbReference type="GO" id="GO:0030170">
    <property type="term" value="F:pyridoxal phosphate binding"/>
    <property type="evidence" value="ECO:0007669"/>
    <property type="project" value="UniProtKB-UniRule"/>
</dbReference>
<evidence type="ECO:0000256" key="1">
    <source>
        <dbReference type="ARBA" id="ARBA00000316"/>
    </source>
</evidence>
<dbReference type="EMBL" id="PQVH01000008">
    <property type="protein sequence ID" value="TFW71474.1"/>
    <property type="molecule type" value="Genomic_DNA"/>
</dbReference>
<dbReference type="AlphaFoldDB" id="A0A4Y9VR93"/>
<dbReference type="PANTHER" id="PTHR30511:SF0">
    <property type="entry name" value="ALANINE RACEMASE, CATABOLIC-RELATED"/>
    <property type="match status" value="1"/>
</dbReference>
<feature type="modified residue" description="N6-(pyridoxal phosphate)lysine" evidence="5 6">
    <location>
        <position position="34"/>
    </location>
</feature>
<dbReference type="InterPro" id="IPR000821">
    <property type="entry name" value="Ala_racemase"/>
</dbReference>
<keyword evidence="3 5" id="KW-0663">Pyridoxal phosphate</keyword>
<proteinExistence type="inferred from homology"/>
<evidence type="ECO:0000256" key="2">
    <source>
        <dbReference type="ARBA" id="ARBA00001933"/>
    </source>
</evidence>
<protein>
    <recommendedName>
        <fullName evidence="5">Alanine racemase</fullName>
        <ecNumber evidence="5">5.1.1.1</ecNumber>
    </recommendedName>
</protein>
<gene>
    <name evidence="9" type="primary">alr</name>
    <name evidence="9" type="ORF">C3Y98_05090</name>
</gene>
<evidence type="ECO:0000256" key="5">
    <source>
        <dbReference type="HAMAP-Rule" id="MF_01201"/>
    </source>
</evidence>
<feature type="active site" description="Proton acceptor; specific for L-alanine" evidence="5">
    <location>
        <position position="251"/>
    </location>
</feature>
<dbReference type="InterPro" id="IPR020622">
    <property type="entry name" value="Ala_racemase_pyridoxalP-BS"/>
</dbReference>
<dbReference type="PANTHER" id="PTHR30511">
    <property type="entry name" value="ALANINE RACEMASE"/>
    <property type="match status" value="1"/>
</dbReference>
<dbReference type="CDD" id="cd06827">
    <property type="entry name" value="PLPDE_III_AR_proteobact"/>
    <property type="match status" value="1"/>
</dbReference>
<dbReference type="EC" id="5.1.1.1" evidence="5"/>
<evidence type="ECO:0000313" key="10">
    <source>
        <dbReference type="Proteomes" id="UP000297706"/>
    </source>
</evidence>
<dbReference type="PROSITE" id="PS00395">
    <property type="entry name" value="ALANINE_RACEMASE"/>
    <property type="match status" value="1"/>
</dbReference>
<feature type="domain" description="Alanine racemase C-terminal" evidence="8">
    <location>
        <begin position="230"/>
        <end position="360"/>
    </location>
</feature>
<dbReference type="NCBIfam" id="TIGR00492">
    <property type="entry name" value="alr"/>
    <property type="match status" value="1"/>
</dbReference>
<dbReference type="GO" id="GO:0008784">
    <property type="term" value="F:alanine racemase activity"/>
    <property type="evidence" value="ECO:0007669"/>
    <property type="project" value="UniProtKB-UniRule"/>
</dbReference>
<dbReference type="HAMAP" id="MF_01201">
    <property type="entry name" value="Ala_racemase"/>
    <property type="match status" value="1"/>
</dbReference>
<comment type="catalytic activity">
    <reaction evidence="1 5">
        <text>L-alanine = D-alanine</text>
        <dbReference type="Rhea" id="RHEA:20249"/>
        <dbReference type="ChEBI" id="CHEBI:57416"/>
        <dbReference type="ChEBI" id="CHEBI:57972"/>
        <dbReference type="EC" id="5.1.1.1"/>
    </reaction>
</comment>
<dbReference type="GO" id="GO:0030632">
    <property type="term" value="P:D-alanine biosynthetic process"/>
    <property type="evidence" value="ECO:0007669"/>
    <property type="project" value="UniProtKB-UniRule"/>
</dbReference>
<name>A0A4Y9VR93_9PROT</name>
<evidence type="ECO:0000259" key="8">
    <source>
        <dbReference type="SMART" id="SM01005"/>
    </source>
</evidence>
<dbReference type="Proteomes" id="UP000297706">
    <property type="component" value="Unassembled WGS sequence"/>
</dbReference>